<dbReference type="CDD" id="cd00377">
    <property type="entry name" value="ICL_PEPM"/>
    <property type="match status" value="1"/>
</dbReference>
<reference evidence="2" key="1">
    <citation type="submission" date="2021-01" db="EMBL/GenBank/DDBJ databases">
        <title>Whole genome shotgun sequence of Actinoplanes nipponensis NBRC 14063.</title>
        <authorList>
            <person name="Komaki H."/>
            <person name="Tamura T."/>
        </authorList>
    </citation>
    <scope>NUCLEOTIDE SEQUENCE</scope>
    <source>
        <strain evidence="2">NBRC 14063</strain>
    </source>
</reference>
<evidence type="ECO:0000313" key="2">
    <source>
        <dbReference type="EMBL" id="GIE53628.1"/>
    </source>
</evidence>
<organism evidence="2 3">
    <name type="scientific">Actinoplanes nipponensis</name>
    <dbReference type="NCBI Taxonomy" id="135950"/>
    <lineage>
        <taxon>Bacteria</taxon>
        <taxon>Bacillati</taxon>
        <taxon>Actinomycetota</taxon>
        <taxon>Actinomycetes</taxon>
        <taxon>Micromonosporales</taxon>
        <taxon>Micromonosporaceae</taxon>
        <taxon>Actinoplanes</taxon>
    </lineage>
</organism>
<keyword evidence="3" id="KW-1185">Reference proteome</keyword>
<dbReference type="Proteomes" id="UP000647172">
    <property type="component" value="Unassembled WGS sequence"/>
</dbReference>
<protein>
    <recommendedName>
        <fullName evidence="4">Methylisocitrate lyase</fullName>
    </recommendedName>
</protein>
<name>A0A919MTH6_9ACTN</name>
<dbReference type="Pfam" id="PF13714">
    <property type="entry name" value="PEP_mutase"/>
    <property type="match status" value="1"/>
</dbReference>
<feature type="region of interest" description="Disordered" evidence="1">
    <location>
        <begin position="249"/>
        <end position="298"/>
    </location>
</feature>
<evidence type="ECO:0008006" key="4">
    <source>
        <dbReference type="Google" id="ProtNLM"/>
    </source>
</evidence>
<dbReference type="InterPro" id="IPR015813">
    <property type="entry name" value="Pyrv/PenolPyrv_kinase-like_dom"/>
</dbReference>
<dbReference type="PANTHER" id="PTHR42905">
    <property type="entry name" value="PHOSPHOENOLPYRUVATE CARBOXYLASE"/>
    <property type="match status" value="1"/>
</dbReference>
<dbReference type="EMBL" id="BOMQ01000088">
    <property type="protein sequence ID" value="GIE53628.1"/>
    <property type="molecule type" value="Genomic_DNA"/>
</dbReference>
<dbReference type="AlphaFoldDB" id="A0A919MTH6"/>
<accession>A0A919MTH6</accession>
<feature type="compositionally biased region" description="Low complexity" evidence="1">
    <location>
        <begin position="249"/>
        <end position="270"/>
    </location>
</feature>
<dbReference type="PANTHER" id="PTHR42905:SF5">
    <property type="entry name" value="CARBOXYVINYL-CARBOXYPHOSPHONATE PHOSPHORYLMUTASE, CHLOROPLASTIC"/>
    <property type="match status" value="1"/>
</dbReference>
<dbReference type="InterPro" id="IPR039556">
    <property type="entry name" value="ICL/PEPM"/>
</dbReference>
<evidence type="ECO:0000313" key="3">
    <source>
        <dbReference type="Proteomes" id="UP000647172"/>
    </source>
</evidence>
<dbReference type="RefSeq" id="WP_203775831.1">
    <property type="nucleotide sequence ID" value="NZ_BAAAYJ010000056.1"/>
</dbReference>
<gene>
    <name evidence="2" type="ORF">Ani05nite_71620</name>
</gene>
<dbReference type="Gene3D" id="3.20.20.60">
    <property type="entry name" value="Phosphoenolpyruvate-binding domains"/>
    <property type="match status" value="1"/>
</dbReference>
<evidence type="ECO:0000256" key="1">
    <source>
        <dbReference type="SAM" id="MobiDB-lite"/>
    </source>
</evidence>
<comment type="caution">
    <text evidence="2">The sequence shown here is derived from an EMBL/GenBank/DDBJ whole genome shotgun (WGS) entry which is preliminary data.</text>
</comment>
<sequence>MTAADLRAILVADHLTHGPGVWDPASAALAVRAGHRAVHLSGAAISATMLGRPDLGFTPATQIADRAAILVPALAGVPLLADADVGYDSPEDAVWSALAYQRAGISGLCLEDGEDAGRSAARITALAGQVPGVVLIARVRGGLDETIARSRAYVAAGADAVLPEGLREAELDRLRAALPGVPLVVSRSEADSGRGRLTTAELAALGVRLVLHPLAAVLAALRAASLTYRAIAEEGDAERVDRMPPAAFATLTPTAARPAPRGRVPRPQAAEGEPAADRGPSIPAPRPSPGAAAFERGPATLARGAAAVHRGVDTIDT</sequence>
<dbReference type="InterPro" id="IPR040442">
    <property type="entry name" value="Pyrv_kinase-like_dom_sf"/>
</dbReference>
<dbReference type="GO" id="GO:0016833">
    <property type="term" value="F:oxo-acid-lyase activity"/>
    <property type="evidence" value="ECO:0007669"/>
    <property type="project" value="UniProtKB-ARBA"/>
</dbReference>
<proteinExistence type="predicted"/>
<dbReference type="SUPFAM" id="SSF51621">
    <property type="entry name" value="Phosphoenolpyruvate/pyruvate domain"/>
    <property type="match status" value="1"/>
</dbReference>